<evidence type="ECO:0000313" key="1">
    <source>
        <dbReference type="EMBL" id="XDK34484.1"/>
    </source>
</evidence>
<protein>
    <submittedName>
        <fullName evidence="1">Uncharacterized protein</fullName>
    </submittedName>
</protein>
<sequence length="104" mass="12200">MMNNEMNEKVIQSYLHDEKMMILVYAQWCINNELDPRALYQQAYPNQINNQELEIVLAELTVSKEESEPIENQVVIQVLQLFGNDDLAFVVQNEINKKKSERKA</sequence>
<dbReference type="RefSeq" id="WP_368655155.1">
    <property type="nucleotide sequence ID" value="NZ_CP162599.1"/>
</dbReference>
<reference evidence="1" key="1">
    <citation type="submission" date="2024-07" db="EMBL/GenBank/DDBJ databases">
        <title>Halotolerant mesophilic bacterium Ornithinibacillus sp. 4-3, sp. nov., isolated from soil.</title>
        <authorList>
            <person name="Sidarenka A.V."/>
            <person name="Guliayeva D.E."/>
            <person name="Leanovich S.I."/>
            <person name="Hileuskaya K.S."/>
            <person name="Akhremchuk A.E."/>
            <person name="Sikolenko M.A."/>
            <person name="Valentovich L.N."/>
        </authorList>
    </citation>
    <scope>NUCLEOTIDE SEQUENCE</scope>
    <source>
        <strain evidence="1">4-3</strain>
    </source>
</reference>
<organism evidence="1">
    <name type="scientific">Ornithinibacillus sp. 4-3</name>
    <dbReference type="NCBI Taxonomy" id="3231488"/>
    <lineage>
        <taxon>Bacteria</taxon>
        <taxon>Bacillati</taxon>
        <taxon>Bacillota</taxon>
        <taxon>Bacilli</taxon>
        <taxon>Bacillales</taxon>
        <taxon>Bacillaceae</taxon>
        <taxon>Ornithinibacillus</taxon>
    </lineage>
</organism>
<dbReference type="EMBL" id="CP162599">
    <property type="protein sequence ID" value="XDK34484.1"/>
    <property type="molecule type" value="Genomic_DNA"/>
</dbReference>
<name>A0AB39HVZ4_9BACI</name>
<accession>A0AB39HVZ4</accession>
<gene>
    <name evidence="1" type="ORF">AB4Y30_02765</name>
</gene>
<dbReference type="AlphaFoldDB" id="A0AB39HVZ4"/>
<proteinExistence type="predicted"/>